<reference evidence="2" key="1">
    <citation type="submission" date="2016-10" db="EMBL/GenBank/DDBJ databases">
        <authorList>
            <person name="Varghese N."/>
            <person name="Submissions S."/>
        </authorList>
    </citation>
    <scope>NUCLEOTIDE SEQUENCE [LARGE SCALE GENOMIC DNA]</scope>
    <source>
        <strain evidence="2">JCM 10271</strain>
    </source>
</reference>
<dbReference type="Pfam" id="PF07704">
    <property type="entry name" value="PSK_trans_fac"/>
    <property type="match status" value="1"/>
</dbReference>
<dbReference type="AlphaFoldDB" id="A0A1I6AN86"/>
<proteinExistence type="predicted"/>
<dbReference type="Proteomes" id="UP000243106">
    <property type="component" value="Unassembled WGS sequence"/>
</dbReference>
<gene>
    <name evidence="1" type="ORF">SAMN05421853_1274</name>
</gene>
<sequence>MPGLFIRDEAVNALAVEAMKLTGAENKTEAVRAALNAAIATAKDQVPLLERLEVARNLADRVGPVDPDYDAKADADAMWGDV</sequence>
<dbReference type="EMBL" id="FOXV01000027">
    <property type="protein sequence ID" value="SFQ70109.1"/>
    <property type="molecule type" value="Genomic_DNA"/>
</dbReference>
<evidence type="ECO:0000313" key="2">
    <source>
        <dbReference type="Proteomes" id="UP000243106"/>
    </source>
</evidence>
<protein>
    <submittedName>
        <fullName evidence="1">Antitoxin VapB</fullName>
    </submittedName>
</protein>
<accession>A0A1I6AN86</accession>
<dbReference type="RefSeq" id="WP_093016054.1">
    <property type="nucleotide sequence ID" value="NZ_FOXV01000027.1"/>
</dbReference>
<dbReference type="STRING" id="93684.SAMN05421853_1274"/>
<name>A0A1I6AN86_9RHOB</name>
<evidence type="ECO:0000313" key="1">
    <source>
        <dbReference type="EMBL" id="SFQ70109.1"/>
    </source>
</evidence>
<keyword evidence="2" id="KW-1185">Reference proteome</keyword>
<organism evidence="1 2">
    <name type="scientific">Roseivivax halotolerans</name>
    <dbReference type="NCBI Taxonomy" id="93684"/>
    <lineage>
        <taxon>Bacteria</taxon>
        <taxon>Pseudomonadati</taxon>
        <taxon>Pseudomonadota</taxon>
        <taxon>Alphaproteobacteria</taxon>
        <taxon>Rhodobacterales</taxon>
        <taxon>Roseobacteraceae</taxon>
        <taxon>Roseivivax</taxon>
    </lineage>
</organism>
<dbReference type="InterPro" id="IPR011660">
    <property type="entry name" value="VapB-like"/>
</dbReference>